<dbReference type="Proteomes" id="UP000192501">
    <property type="component" value="Unassembled WGS sequence"/>
</dbReference>
<protein>
    <submittedName>
        <fullName evidence="1">Uncharacterized protein</fullName>
    </submittedName>
</protein>
<dbReference type="VEuPathDB" id="MicrosporidiaDB:HERIO_172"/>
<accession>A0A1X0QGD0</accession>
<sequence>MILNYLSKNIYNINKMETLVVALYILLIIYRNFHYIKSIFYCKKNKDNSFKQRKVFFVGKRGSCKKLAILNLLKRQRHSDVSINITCDNVFTSDKAEKYKMLTNNENESYKVLDLKINNLKFIKYTPSRIGPNTLNKLKINTRDTFIFFLSDKDETYPMLAGFDVHFVYWKKIDDKYRDDVTYLDENTSKLLEIIYKIKK</sequence>
<name>A0A1X0QGD0_9MICR</name>
<reference evidence="1 2" key="1">
    <citation type="journal article" date="2017" name="Environ. Microbiol.">
        <title>Decay of the glycolytic pathway and adaptation to intranuclear parasitism within Enterocytozoonidae microsporidia.</title>
        <authorList>
            <person name="Wiredu Boakye D."/>
            <person name="Jaroenlak P."/>
            <person name="Prachumwat A."/>
            <person name="Williams T.A."/>
            <person name="Bateman K.S."/>
            <person name="Itsathitphaisarn O."/>
            <person name="Sritunyalucksana K."/>
            <person name="Paszkiewicz K.H."/>
            <person name="Moore K.A."/>
            <person name="Stentiford G.D."/>
            <person name="Williams B.A."/>
        </authorList>
    </citation>
    <scope>NUCLEOTIDE SEQUENCE [LARGE SCALE GENOMIC DNA]</scope>
    <source>
        <strain evidence="2">canceri</strain>
    </source>
</reference>
<comment type="caution">
    <text evidence="1">The sequence shown here is derived from an EMBL/GenBank/DDBJ whole genome shotgun (WGS) entry which is preliminary data.</text>
</comment>
<evidence type="ECO:0000313" key="2">
    <source>
        <dbReference type="Proteomes" id="UP000192501"/>
    </source>
</evidence>
<gene>
    <name evidence="1" type="ORF">A0H76_1863</name>
</gene>
<proteinExistence type="predicted"/>
<evidence type="ECO:0000313" key="1">
    <source>
        <dbReference type="EMBL" id="ORD98826.1"/>
    </source>
</evidence>
<dbReference type="EMBL" id="LTAI01000422">
    <property type="protein sequence ID" value="ORD98826.1"/>
    <property type="molecule type" value="Genomic_DNA"/>
</dbReference>
<dbReference type="AlphaFoldDB" id="A0A1X0QGD0"/>
<dbReference type="VEuPathDB" id="MicrosporidiaDB:A0H76_1863"/>
<organism evidence="1 2">
    <name type="scientific">Hepatospora eriocheir</name>
    <dbReference type="NCBI Taxonomy" id="1081669"/>
    <lineage>
        <taxon>Eukaryota</taxon>
        <taxon>Fungi</taxon>
        <taxon>Fungi incertae sedis</taxon>
        <taxon>Microsporidia</taxon>
        <taxon>Hepatosporidae</taxon>
        <taxon>Hepatospora</taxon>
    </lineage>
</organism>